<accession>A0A438ML32</accession>
<reference evidence="2 3" key="1">
    <citation type="submission" date="2019-01" db="EMBL/GenBank/DDBJ databases">
        <title>Sequencing the genomes of 1000 actinobacteria strains.</title>
        <authorList>
            <person name="Klenk H.-P."/>
        </authorList>
    </citation>
    <scope>NUCLEOTIDE SEQUENCE [LARGE SCALE GENOMIC DNA]</scope>
    <source>
        <strain evidence="2 3">DSM 43925</strain>
    </source>
</reference>
<name>A0A438ML32_9ACTN</name>
<evidence type="ECO:0000256" key="1">
    <source>
        <dbReference type="SAM" id="SignalP"/>
    </source>
</evidence>
<dbReference type="EMBL" id="SAUN01000001">
    <property type="protein sequence ID" value="RVX46462.1"/>
    <property type="molecule type" value="Genomic_DNA"/>
</dbReference>
<feature type="chain" id="PRO_5019232556" evidence="1">
    <location>
        <begin position="21"/>
        <end position="308"/>
    </location>
</feature>
<gene>
    <name evidence="2" type="ORF">EDD27_9349</name>
</gene>
<organism evidence="2 3">
    <name type="scientific">Nonomuraea polychroma</name>
    <dbReference type="NCBI Taxonomy" id="46176"/>
    <lineage>
        <taxon>Bacteria</taxon>
        <taxon>Bacillati</taxon>
        <taxon>Actinomycetota</taxon>
        <taxon>Actinomycetes</taxon>
        <taxon>Streptosporangiales</taxon>
        <taxon>Streptosporangiaceae</taxon>
        <taxon>Nonomuraea</taxon>
    </lineage>
</organism>
<comment type="caution">
    <text evidence="2">The sequence shown here is derived from an EMBL/GenBank/DDBJ whole genome shotgun (WGS) entry which is preliminary data.</text>
</comment>
<sequence length="308" mass="32498">MNHRALVASLLALVAVTSCSTGGEQEIPPVFVAASSTGAIVYDPQTESHLGYASDGRHVWTDKQAAVCAARCPEAAFSTATRKVLSRRGDADTVVAEGGTLQIQRSDGKKESHQVAGAENVLWRESPDRTTALLLYADPTLPGGEILRFQRDAHGWRATGERVPAGGFWGGCVGGDWAVLTGERGGILKDGTVVPLQVNLDQPGECVAGTRGGAVVSRYVDQRGTHHTEVRGIDPSGRQTWSRDVAARAGVIADPSGTAVGLVHDGELELLDVKGEVRERREDVVAASFTETGRLVTVNADGKVTWAA</sequence>
<feature type="signal peptide" evidence="1">
    <location>
        <begin position="1"/>
        <end position="20"/>
    </location>
</feature>
<dbReference type="OrthoDB" id="3502427at2"/>
<dbReference type="Proteomes" id="UP000284824">
    <property type="component" value="Unassembled WGS sequence"/>
</dbReference>
<protein>
    <submittedName>
        <fullName evidence="2">Uncharacterized protein</fullName>
    </submittedName>
</protein>
<proteinExistence type="predicted"/>
<dbReference type="AlphaFoldDB" id="A0A438ML32"/>
<evidence type="ECO:0000313" key="2">
    <source>
        <dbReference type="EMBL" id="RVX46462.1"/>
    </source>
</evidence>
<keyword evidence="3" id="KW-1185">Reference proteome</keyword>
<dbReference type="RefSeq" id="WP_127938656.1">
    <property type="nucleotide sequence ID" value="NZ_SAUN01000001.1"/>
</dbReference>
<evidence type="ECO:0000313" key="3">
    <source>
        <dbReference type="Proteomes" id="UP000284824"/>
    </source>
</evidence>
<dbReference type="PROSITE" id="PS51257">
    <property type="entry name" value="PROKAR_LIPOPROTEIN"/>
    <property type="match status" value="1"/>
</dbReference>
<keyword evidence="1" id="KW-0732">Signal</keyword>